<sequence>MEEQVVALIEEAMEADEGTLKVDQPLDWDSIALVTFMALVDERLEKTISASRLNKCETVRDVITLVSE</sequence>
<dbReference type="Proteomes" id="UP000095143">
    <property type="component" value="Unassembled WGS sequence"/>
</dbReference>
<name>A0A1C2ECS8_9PSED</name>
<gene>
    <name evidence="3" type="ORF">BBI10_04835</name>
    <name evidence="2" type="ORF">ENP23_04695</name>
</gene>
<accession>A0A1C2ECS8</accession>
<dbReference type="AlphaFoldDB" id="A0A1C2ECS8"/>
<dbReference type="OrthoDB" id="6965060at2"/>
<reference evidence="2" key="2">
    <citation type="journal article" date="2020" name="mSystems">
        <title>Genome- and Community-Level Interaction Insights into Carbon Utilization and Element Cycling Functions of Hydrothermarchaeota in Hydrothermal Sediment.</title>
        <authorList>
            <person name="Zhou Z."/>
            <person name="Liu Y."/>
            <person name="Xu W."/>
            <person name="Pan J."/>
            <person name="Luo Z.H."/>
            <person name="Li M."/>
        </authorList>
    </citation>
    <scope>NUCLEOTIDE SEQUENCE [LARGE SCALE GENOMIC DNA]</scope>
    <source>
        <strain evidence="2">SpSt-200</strain>
    </source>
</reference>
<evidence type="ECO:0000313" key="2">
    <source>
        <dbReference type="EMBL" id="HEF25051.1"/>
    </source>
</evidence>
<protein>
    <submittedName>
        <fullName evidence="2">Acyl carrier protein</fullName>
    </submittedName>
</protein>
<dbReference type="InterPro" id="IPR009081">
    <property type="entry name" value="PP-bd_ACP"/>
</dbReference>
<dbReference type="SUPFAM" id="SSF47336">
    <property type="entry name" value="ACP-like"/>
    <property type="match status" value="1"/>
</dbReference>
<evidence type="ECO:0000313" key="3">
    <source>
        <dbReference type="EMBL" id="OCX24651.1"/>
    </source>
</evidence>
<evidence type="ECO:0000259" key="1">
    <source>
        <dbReference type="Pfam" id="PF00550"/>
    </source>
</evidence>
<dbReference type="Pfam" id="PF00550">
    <property type="entry name" value="PP-binding"/>
    <property type="match status" value="1"/>
</dbReference>
<reference evidence="3 4" key="1">
    <citation type="submission" date="2016-08" db="EMBL/GenBank/DDBJ databases">
        <title>Whole genome sequence of Pseudomonas graminis strain UASWS1507, a potential biological control agent for agriculture.</title>
        <authorList>
            <person name="Crovadore J."/>
            <person name="Calmin G."/>
            <person name="Chablais R."/>
            <person name="Cochard B."/>
            <person name="Lefort F."/>
        </authorList>
    </citation>
    <scope>NUCLEOTIDE SEQUENCE [LARGE SCALE GENOMIC DNA]</scope>
    <source>
        <strain evidence="3 4">UASWS1507</strain>
    </source>
</reference>
<dbReference type="EMBL" id="DSIN01000014">
    <property type="protein sequence ID" value="HEF25051.1"/>
    <property type="molecule type" value="Genomic_DNA"/>
</dbReference>
<comment type="caution">
    <text evidence="3">The sequence shown here is derived from an EMBL/GenBank/DDBJ whole genome shotgun (WGS) entry which is preliminary data.</text>
</comment>
<dbReference type="EMBL" id="MDEN01000054">
    <property type="protein sequence ID" value="OCX24651.1"/>
    <property type="molecule type" value="Genomic_DNA"/>
</dbReference>
<feature type="domain" description="Carrier" evidence="1">
    <location>
        <begin position="3"/>
        <end position="65"/>
    </location>
</feature>
<evidence type="ECO:0000313" key="4">
    <source>
        <dbReference type="Proteomes" id="UP000095143"/>
    </source>
</evidence>
<dbReference type="InterPro" id="IPR036736">
    <property type="entry name" value="ACP-like_sf"/>
</dbReference>
<proteinExistence type="predicted"/>
<organism evidence="3 4">
    <name type="scientific">Pseudomonas graminis</name>
    <dbReference type="NCBI Taxonomy" id="158627"/>
    <lineage>
        <taxon>Bacteria</taxon>
        <taxon>Pseudomonadati</taxon>
        <taxon>Pseudomonadota</taxon>
        <taxon>Gammaproteobacteria</taxon>
        <taxon>Pseudomonadales</taxon>
        <taxon>Pseudomonadaceae</taxon>
        <taxon>Pseudomonas</taxon>
    </lineage>
</organism>
<dbReference type="Gene3D" id="1.10.1200.10">
    <property type="entry name" value="ACP-like"/>
    <property type="match status" value="1"/>
</dbReference>